<dbReference type="PANTHER" id="PTHR10913">
    <property type="entry name" value="FOLLISTATIN-RELATED"/>
    <property type="match status" value="1"/>
</dbReference>
<comment type="caution">
    <text evidence="6">The sequence shown here is derived from an EMBL/GenBank/DDBJ whole genome shotgun (WGS) entry which is preliminary data.</text>
</comment>
<dbReference type="GO" id="GO:0030154">
    <property type="term" value="P:cell differentiation"/>
    <property type="evidence" value="ECO:0007669"/>
    <property type="project" value="TreeGrafter"/>
</dbReference>
<dbReference type="GO" id="GO:0005576">
    <property type="term" value="C:extracellular region"/>
    <property type="evidence" value="ECO:0007669"/>
    <property type="project" value="TreeGrafter"/>
</dbReference>
<keyword evidence="7" id="KW-1185">Reference proteome</keyword>
<reference evidence="6" key="2">
    <citation type="submission" date="2023-03" db="EMBL/GenBank/DDBJ databases">
        <authorList>
            <person name="Inwood S.N."/>
            <person name="Skelly J.G."/>
            <person name="Guhlin J."/>
            <person name="Harrop T.W.R."/>
            <person name="Goldson S.G."/>
            <person name="Dearden P.K."/>
        </authorList>
    </citation>
    <scope>NUCLEOTIDE SEQUENCE</scope>
    <source>
        <strain evidence="6">Lincoln</strain>
        <tissue evidence="6">Whole body</tissue>
    </source>
</reference>
<feature type="transmembrane region" description="Helical" evidence="4">
    <location>
        <begin position="97"/>
        <end position="115"/>
    </location>
</feature>
<dbReference type="Proteomes" id="UP001168972">
    <property type="component" value="Unassembled WGS sequence"/>
</dbReference>
<dbReference type="InterPro" id="IPR003645">
    <property type="entry name" value="Fol_N"/>
</dbReference>
<dbReference type="FunFam" id="3.30.60.30:FF:000024">
    <property type="entry name" value="Transmembrane agrin"/>
    <property type="match status" value="1"/>
</dbReference>
<evidence type="ECO:0000256" key="3">
    <source>
        <dbReference type="ARBA" id="ARBA00023157"/>
    </source>
</evidence>
<dbReference type="CDD" id="cd00104">
    <property type="entry name" value="KAZAL_FS"/>
    <property type="match status" value="1"/>
</dbReference>
<dbReference type="SUPFAM" id="SSF100895">
    <property type="entry name" value="Kazal-type serine protease inhibitors"/>
    <property type="match status" value="1"/>
</dbReference>
<dbReference type="InterPro" id="IPR002350">
    <property type="entry name" value="Kazal_dom"/>
</dbReference>
<dbReference type="SMART" id="SM00280">
    <property type="entry name" value="KAZAL"/>
    <property type="match status" value="1"/>
</dbReference>
<dbReference type="AlphaFoldDB" id="A0AA39FC19"/>
<keyword evidence="4" id="KW-0472">Membrane</keyword>
<dbReference type="SMART" id="SM00274">
    <property type="entry name" value="FOLN"/>
    <property type="match status" value="1"/>
</dbReference>
<sequence>MYVTGFHQRTSQGVTVNPEPCEKTYCAWGASCVVSETGRASCQCPTNCPKVPDPVCGSDDITYTNHCQLRQASCRDRKNTRVKHKGVCVNQSSLCSLVMVLLLPSTVYVDITAFIKDMKSAKEKERWK</sequence>
<evidence type="ECO:0000256" key="2">
    <source>
        <dbReference type="ARBA" id="ARBA00022900"/>
    </source>
</evidence>
<evidence type="ECO:0000256" key="1">
    <source>
        <dbReference type="ARBA" id="ARBA00022690"/>
    </source>
</evidence>
<keyword evidence="3" id="KW-1015">Disulfide bond</keyword>
<dbReference type="EMBL" id="JAQQBR010001832">
    <property type="protein sequence ID" value="KAK0166708.1"/>
    <property type="molecule type" value="Genomic_DNA"/>
</dbReference>
<dbReference type="PANTHER" id="PTHR10913:SF45">
    <property type="entry name" value="FOLLISTATIN, ISOFORM A-RELATED"/>
    <property type="match status" value="1"/>
</dbReference>
<keyword evidence="2" id="KW-0722">Serine protease inhibitor</keyword>
<reference evidence="6" key="1">
    <citation type="journal article" date="2023" name="bioRxiv">
        <title>Scaffold-level genome assemblies of two parasitoid biocontrol wasps reveal the parthenogenesis mechanism and an associated novel virus.</title>
        <authorList>
            <person name="Inwood S."/>
            <person name="Skelly J."/>
            <person name="Guhlin J."/>
            <person name="Harrop T."/>
            <person name="Goldson S."/>
            <person name="Dearden P."/>
        </authorList>
    </citation>
    <scope>NUCLEOTIDE SEQUENCE</scope>
    <source>
        <strain evidence="6">Lincoln</strain>
        <tissue evidence="6">Whole body</tissue>
    </source>
</reference>
<evidence type="ECO:0000259" key="5">
    <source>
        <dbReference type="PROSITE" id="PS51465"/>
    </source>
</evidence>
<dbReference type="PROSITE" id="PS51465">
    <property type="entry name" value="KAZAL_2"/>
    <property type="match status" value="1"/>
</dbReference>
<keyword evidence="1" id="KW-0646">Protease inhibitor</keyword>
<keyword evidence="4" id="KW-1133">Transmembrane helix</keyword>
<organism evidence="6 7">
    <name type="scientific">Microctonus hyperodae</name>
    <name type="common">Parasitoid wasp</name>
    <dbReference type="NCBI Taxonomy" id="165561"/>
    <lineage>
        <taxon>Eukaryota</taxon>
        <taxon>Metazoa</taxon>
        <taxon>Ecdysozoa</taxon>
        <taxon>Arthropoda</taxon>
        <taxon>Hexapoda</taxon>
        <taxon>Insecta</taxon>
        <taxon>Pterygota</taxon>
        <taxon>Neoptera</taxon>
        <taxon>Endopterygota</taxon>
        <taxon>Hymenoptera</taxon>
        <taxon>Apocrita</taxon>
        <taxon>Ichneumonoidea</taxon>
        <taxon>Braconidae</taxon>
        <taxon>Euphorinae</taxon>
        <taxon>Microctonus</taxon>
    </lineage>
</organism>
<protein>
    <recommendedName>
        <fullName evidence="5">Kazal-like domain-containing protein</fullName>
    </recommendedName>
</protein>
<dbReference type="InterPro" id="IPR036058">
    <property type="entry name" value="Kazal_dom_sf"/>
</dbReference>
<dbReference type="InterPro" id="IPR050653">
    <property type="entry name" value="Prot_Inhib_GrowthFact_Antg"/>
</dbReference>
<dbReference type="Pfam" id="PF07648">
    <property type="entry name" value="Kazal_2"/>
    <property type="match status" value="1"/>
</dbReference>
<proteinExistence type="predicted"/>
<dbReference type="Gene3D" id="3.30.60.30">
    <property type="match status" value="1"/>
</dbReference>
<evidence type="ECO:0000313" key="6">
    <source>
        <dbReference type="EMBL" id="KAK0166708.1"/>
    </source>
</evidence>
<evidence type="ECO:0000256" key="4">
    <source>
        <dbReference type="SAM" id="Phobius"/>
    </source>
</evidence>
<feature type="domain" description="Kazal-like" evidence="5">
    <location>
        <begin position="36"/>
        <end position="90"/>
    </location>
</feature>
<evidence type="ECO:0000313" key="7">
    <source>
        <dbReference type="Proteomes" id="UP001168972"/>
    </source>
</evidence>
<name>A0AA39FC19_MICHY</name>
<keyword evidence="4" id="KW-0812">Transmembrane</keyword>
<gene>
    <name evidence="6" type="ORF">PV327_004198</name>
</gene>
<accession>A0AA39FC19</accession>